<feature type="signal peptide" evidence="1">
    <location>
        <begin position="1"/>
        <end position="16"/>
    </location>
</feature>
<accession>A0A3N4J798</accession>
<sequence length="159" mass="18116">MVPLLLAPFLTPIAGAVIAASSTVASSILLVKRNREEVRSRDAKLRNSIQDTLKMLDALKGVEDHGFQNDMDSFRRTLRRHVNCHHHGRDQVDLANTLSDWAAGVEWHINDMARRRVRVPVKFAERCRTLVEALVGIVRELRELAEYVRGSLLGHWFEL</sequence>
<keyword evidence="3" id="KW-1185">Reference proteome</keyword>
<evidence type="ECO:0000313" key="3">
    <source>
        <dbReference type="Proteomes" id="UP000276215"/>
    </source>
</evidence>
<dbReference type="Proteomes" id="UP000276215">
    <property type="component" value="Unassembled WGS sequence"/>
</dbReference>
<gene>
    <name evidence="2" type="ORF">L873DRAFT_1816378</name>
</gene>
<evidence type="ECO:0000256" key="1">
    <source>
        <dbReference type="SAM" id="SignalP"/>
    </source>
</evidence>
<evidence type="ECO:0000313" key="2">
    <source>
        <dbReference type="EMBL" id="RPA93157.1"/>
    </source>
</evidence>
<dbReference type="AlphaFoldDB" id="A0A3N4J798"/>
<name>A0A3N4J798_9PEZI</name>
<proteinExistence type="predicted"/>
<organism evidence="2 3">
    <name type="scientific">Choiromyces venosus 120613-1</name>
    <dbReference type="NCBI Taxonomy" id="1336337"/>
    <lineage>
        <taxon>Eukaryota</taxon>
        <taxon>Fungi</taxon>
        <taxon>Dikarya</taxon>
        <taxon>Ascomycota</taxon>
        <taxon>Pezizomycotina</taxon>
        <taxon>Pezizomycetes</taxon>
        <taxon>Pezizales</taxon>
        <taxon>Tuberaceae</taxon>
        <taxon>Choiromyces</taxon>
    </lineage>
</organism>
<evidence type="ECO:0008006" key="4">
    <source>
        <dbReference type="Google" id="ProtNLM"/>
    </source>
</evidence>
<dbReference type="EMBL" id="ML120458">
    <property type="protein sequence ID" value="RPA93157.1"/>
    <property type="molecule type" value="Genomic_DNA"/>
</dbReference>
<protein>
    <recommendedName>
        <fullName evidence="4">Fungal N-terminal domain-containing protein</fullName>
    </recommendedName>
</protein>
<feature type="chain" id="PRO_5018279972" description="Fungal N-terminal domain-containing protein" evidence="1">
    <location>
        <begin position="17"/>
        <end position="159"/>
    </location>
</feature>
<keyword evidence="1" id="KW-0732">Signal</keyword>
<reference evidence="2 3" key="1">
    <citation type="journal article" date="2018" name="Nat. Ecol. Evol.">
        <title>Pezizomycetes genomes reveal the molecular basis of ectomycorrhizal truffle lifestyle.</title>
        <authorList>
            <person name="Murat C."/>
            <person name="Payen T."/>
            <person name="Noel B."/>
            <person name="Kuo A."/>
            <person name="Morin E."/>
            <person name="Chen J."/>
            <person name="Kohler A."/>
            <person name="Krizsan K."/>
            <person name="Balestrini R."/>
            <person name="Da Silva C."/>
            <person name="Montanini B."/>
            <person name="Hainaut M."/>
            <person name="Levati E."/>
            <person name="Barry K.W."/>
            <person name="Belfiori B."/>
            <person name="Cichocki N."/>
            <person name="Clum A."/>
            <person name="Dockter R.B."/>
            <person name="Fauchery L."/>
            <person name="Guy J."/>
            <person name="Iotti M."/>
            <person name="Le Tacon F."/>
            <person name="Lindquist E.A."/>
            <person name="Lipzen A."/>
            <person name="Malagnac F."/>
            <person name="Mello A."/>
            <person name="Molinier V."/>
            <person name="Miyauchi S."/>
            <person name="Poulain J."/>
            <person name="Riccioni C."/>
            <person name="Rubini A."/>
            <person name="Sitrit Y."/>
            <person name="Splivallo R."/>
            <person name="Traeger S."/>
            <person name="Wang M."/>
            <person name="Zifcakova L."/>
            <person name="Wipf D."/>
            <person name="Zambonelli A."/>
            <person name="Paolocci F."/>
            <person name="Nowrousian M."/>
            <person name="Ottonello S."/>
            <person name="Baldrian P."/>
            <person name="Spatafora J.W."/>
            <person name="Henrissat B."/>
            <person name="Nagy L.G."/>
            <person name="Aury J.M."/>
            <person name="Wincker P."/>
            <person name="Grigoriev I.V."/>
            <person name="Bonfante P."/>
            <person name="Martin F.M."/>
        </authorList>
    </citation>
    <scope>NUCLEOTIDE SEQUENCE [LARGE SCALE GENOMIC DNA]</scope>
    <source>
        <strain evidence="2 3">120613-1</strain>
    </source>
</reference>